<organism evidence="1 2">
    <name type="scientific">Spirosoma montaniterrae</name>
    <dbReference type="NCBI Taxonomy" id="1178516"/>
    <lineage>
        <taxon>Bacteria</taxon>
        <taxon>Pseudomonadati</taxon>
        <taxon>Bacteroidota</taxon>
        <taxon>Cytophagia</taxon>
        <taxon>Cytophagales</taxon>
        <taxon>Cytophagaceae</taxon>
        <taxon>Spirosoma</taxon>
    </lineage>
</organism>
<dbReference type="Pfam" id="PF14907">
    <property type="entry name" value="NTP_transf_5"/>
    <property type="match status" value="1"/>
</dbReference>
<evidence type="ECO:0000313" key="2">
    <source>
        <dbReference type="Proteomes" id="UP000187941"/>
    </source>
</evidence>
<dbReference type="OrthoDB" id="1117814at2"/>
<evidence type="ECO:0000313" key="1">
    <source>
        <dbReference type="EMBL" id="AQG78238.1"/>
    </source>
</evidence>
<dbReference type="STRING" id="1178516.AWR27_02080"/>
<dbReference type="KEGG" id="smon:AWR27_02080"/>
<dbReference type="AlphaFoldDB" id="A0A1P9WS75"/>
<evidence type="ECO:0008006" key="3">
    <source>
        <dbReference type="Google" id="ProtNLM"/>
    </source>
</evidence>
<dbReference type="RefSeq" id="WP_077129660.1">
    <property type="nucleotide sequence ID" value="NZ_CP014263.1"/>
</dbReference>
<dbReference type="InterPro" id="IPR039498">
    <property type="entry name" value="NTP_transf_5"/>
</dbReference>
<reference evidence="1 2" key="1">
    <citation type="submission" date="2016-01" db="EMBL/GenBank/DDBJ databases">
        <authorList>
            <person name="Oliw E.H."/>
        </authorList>
    </citation>
    <scope>NUCLEOTIDE SEQUENCE [LARGE SCALE GENOMIC DNA]</scope>
    <source>
        <strain evidence="1 2">DY10</strain>
    </source>
</reference>
<name>A0A1P9WS75_9BACT</name>
<gene>
    <name evidence="1" type="ORF">AWR27_02080</name>
</gene>
<proteinExistence type="predicted"/>
<protein>
    <recommendedName>
        <fullName evidence="3">Nucleotidyltransferase</fullName>
    </recommendedName>
</protein>
<sequence length="390" mass="46029">MKPTPELQLLLLTCAFGESTERATQIRRFIQTESLDWPRVIALAERHRLTPFLYYWLRSESDIPAEIVGKLHNECRVIAADNLLKHHHYQTVKQFFNAHGIDHWPLKGIFLAHDVYPESSLRPTGDLDLVINHDDVIRCVTLLRQEGYHLNRKQSLYWQRSPRSVLTDWWEMSLFKPFSAGSQFDIDLHWGVAHIDHHYHLFKLPDLCRDPALLIEQQIVLLVVHHGVNNVWQHIFYLNDLYFLLQKTDLNWFWLLNELRQHDIDRVFLTGLNLCQRYWSLTLPDALLTDVRHERIQVMATACERRWDNPPVSLSRLVLVKLFFFLNAQTRFTRQLRALRTFVVSRIFVPSTFLVGNRMVYVPKELGFLSVIGRGFRSLYRLLVPPAKPV</sequence>
<dbReference type="EMBL" id="CP014263">
    <property type="protein sequence ID" value="AQG78238.1"/>
    <property type="molecule type" value="Genomic_DNA"/>
</dbReference>
<dbReference type="Proteomes" id="UP000187941">
    <property type="component" value="Chromosome"/>
</dbReference>
<accession>A0A1P9WS75</accession>
<keyword evidence="2" id="KW-1185">Reference proteome</keyword>